<comment type="caution">
    <text evidence="2">The sequence shown here is derived from an EMBL/GenBank/DDBJ whole genome shotgun (WGS) entry which is preliminary data.</text>
</comment>
<name>A0AAN6JQ51_9BASI</name>
<protein>
    <submittedName>
        <fullName evidence="2">Uncharacterized protein</fullName>
    </submittedName>
</protein>
<gene>
    <name evidence="2" type="ORF">OC846_006884</name>
</gene>
<evidence type="ECO:0000313" key="3">
    <source>
        <dbReference type="Proteomes" id="UP001176517"/>
    </source>
</evidence>
<feature type="non-terminal residue" evidence="2">
    <location>
        <position position="1"/>
    </location>
</feature>
<sequence>PRDNCLRDYALCEGELAQIIWNPLHPPDYVVMAFIGADDSGAATAAGQREDTGKNAGRNVALF</sequence>
<feature type="region of interest" description="Disordered" evidence="1">
    <location>
        <begin position="43"/>
        <end position="63"/>
    </location>
</feature>
<accession>A0AAN6JQ51</accession>
<proteinExistence type="predicted"/>
<reference evidence="2" key="1">
    <citation type="journal article" date="2023" name="PhytoFront">
        <title>Draft Genome Resources of Seven Strains of Tilletia horrida, Causal Agent of Kernel Smut of Rice.</title>
        <authorList>
            <person name="Khanal S."/>
            <person name="Antony Babu S."/>
            <person name="Zhou X.G."/>
        </authorList>
    </citation>
    <scope>NUCLEOTIDE SEQUENCE</scope>
    <source>
        <strain evidence="2">TX6</strain>
    </source>
</reference>
<feature type="non-terminal residue" evidence="2">
    <location>
        <position position="63"/>
    </location>
</feature>
<organism evidence="2 3">
    <name type="scientific">Tilletia horrida</name>
    <dbReference type="NCBI Taxonomy" id="155126"/>
    <lineage>
        <taxon>Eukaryota</taxon>
        <taxon>Fungi</taxon>
        <taxon>Dikarya</taxon>
        <taxon>Basidiomycota</taxon>
        <taxon>Ustilaginomycotina</taxon>
        <taxon>Exobasidiomycetes</taxon>
        <taxon>Tilletiales</taxon>
        <taxon>Tilletiaceae</taxon>
        <taxon>Tilletia</taxon>
    </lineage>
</organism>
<evidence type="ECO:0000256" key="1">
    <source>
        <dbReference type="SAM" id="MobiDB-lite"/>
    </source>
</evidence>
<keyword evidence="3" id="KW-1185">Reference proteome</keyword>
<evidence type="ECO:0000313" key="2">
    <source>
        <dbReference type="EMBL" id="KAK0541976.1"/>
    </source>
</evidence>
<dbReference type="AlphaFoldDB" id="A0AAN6JQ51"/>
<dbReference type="Proteomes" id="UP001176517">
    <property type="component" value="Unassembled WGS sequence"/>
</dbReference>
<dbReference type="EMBL" id="JAPDMZ010000667">
    <property type="protein sequence ID" value="KAK0541976.1"/>
    <property type="molecule type" value="Genomic_DNA"/>
</dbReference>